<keyword evidence="4 11" id="KW-0813">Transport</keyword>
<keyword evidence="8" id="KW-0067">ATP-binding</keyword>
<evidence type="ECO:0000256" key="8">
    <source>
        <dbReference type="ARBA" id="ARBA00022840"/>
    </source>
</evidence>
<dbReference type="GO" id="GO:0016887">
    <property type="term" value="F:ATP hydrolysis activity"/>
    <property type="evidence" value="ECO:0007669"/>
    <property type="project" value="InterPro"/>
</dbReference>
<sequence>MTGRAIAAEPIVRRGVFRALLRNPLTAASLVVLALFAVIAIIQPWILPYPPNEVNLRLTNAAPFGSDYLLGGDNYGRDILSRLIASTRGAFQAAAVLSVVAVVIGTTAGLIAGYYGRVFDSVASWLFSAIMAVPAVIILISLYTLLGVSTTVAMAVFGFLVSPSMFWMVRTLTRNVRNELYVDAARVAGLPDRRIVGRHVLIAIRAPVILMIAGLAGAGIAVQAGLEFLGLGQAGVPSWGAMLTDAFGNIYVAPEQLIWPAVALGLVTSAFTLISIGVRDTLEGTYVKPSTRARRREIEALLGSAAAERTLGGTADAATATTATTSTSTSQPLLAIDGLRVAYESGGSLTTVVDDVSFRVEKGEVVGVVGESGSGKTQTVFATLGLLPEEAIVARGSIRLDGRELLGLPERDLLEIRGHRMAYVPQEPLSNLDPSFTVGSQLVHGIRAQSRATKKEARDLALAMLDRVGIADPLRVYRRYPHQISGGMAQRVLIAGAVACTPSLLLADEPTTALDVTIQAEVLDLLRDLQTETGMGVLIVTHNFGVVADLCDRVVVMRSGRIVEEGRVGDVFTRPQHEYTRMLLGSVLDNAAPREASARRKAAHA</sequence>
<comment type="similarity">
    <text evidence="3">Belongs to the ABC transporter superfamily.</text>
</comment>
<dbReference type="InterPro" id="IPR050388">
    <property type="entry name" value="ABC_Ni/Peptide_Import"/>
</dbReference>
<accession>A0A2W2BYT3</accession>
<feature type="domain" description="ABC transporter" evidence="12">
    <location>
        <begin position="334"/>
        <end position="584"/>
    </location>
</feature>
<dbReference type="AlphaFoldDB" id="A0A2W2BYT3"/>
<dbReference type="InterPro" id="IPR025966">
    <property type="entry name" value="OppC_N"/>
</dbReference>
<dbReference type="GO" id="GO:0055085">
    <property type="term" value="P:transmembrane transport"/>
    <property type="evidence" value="ECO:0007669"/>
    <property type="project" value="InterPro"/>
</dbReference>
<feature type="domain" description="ABC transmembrane type-1" evidence="13">
    <location>
        <begin position="91"/>
        <end position="275"/>
    </location>
</feature>
<feature type="transmembrane region" description="Helical" evidence="11">
    <location>
        <begin position="122"/>
        <end position="146"/>
    </location>
</feature>
<dbReference type="Gene3D" id="3.40.50.300">
    <property type="entry name" value="P-loop containing nucleotide triphosphate hydrolases"/>
    <property type="match status" value="1"/>
</dbReference>
<comment type="similarity">
    <text evidence="11">Belongs to the binding-protein-dependent transport system permease family.</text>
</comment>
<feature type="transmembrane region" description="Helical" evidence="11">
    <location>
        <begin position="257"/>
        <end position="278"/>
    </location>
</feature>
<dbReference type="SMART" id="SM00382">
    <property type="entry name" value="AAA"/>
    <property type="match status" value="1"/>
</dbReference>
<evidence type="ECO:0000313" key="14">
    <source>
        <dbReference type="EMBL" id="PZF85654.1"/>
    </source>
</evidence>
<feature type="transmembrane region" description="Helical" evidence="11">
    <location>
        <begin position="90"/>
        <end position="115"/>
    </location>
</feature>
<feature type="transmembrane region" description="Helical" evidence="11">
    <location>
        <begin position="20"/>
        <end position="46"/>
    </location>
</feature>
<name>A0A2W2BYT3_9ACTN</name>
<evidence type="ECO:0000256" key="9">
    <source>
        <dbReference type="ARBA" id="ARBA00022989"/>
    </source>
</evidence>
<dbReference type="InterPro" id="IPR027417">
    <property type="entry name" value="P-loop_NTPase"/>
</dbReference>
<dbReference type="EMBL" id="POTW01000007">
    <property type="protein sequence ID" value="PZF85654.1"/>
    <property type="molecule type" value="Genomic_DNA"/>
</dbReference>
<dbReference type="Gene3D" id="1.10.3720.10">
    <property type="entry name" value="MetI-like"/>
    <property type="match status" value="1"/>
</dbReference>
<dbReference type="Proteomes" id="UP000248764">
    <property type="component" value="Unassembled WGS sequence"/>
</dbReference>
<evidence type="ECO:0000256" key="10">
    <source>
        <dbReference type="ARBA" id="ARBA00023136"/>
    </source>
</evidence>
<dbReference type="SUPFAM" id="SSF52540">
    <property type="entry name" value="P-loop containing nucleoside triphosphate hydrolases"/>
    <property type="match status" value="1"/>
</dbReference>
<dbReference type="Pfam" id="PF12911">
    <property type="entry name" value="OppC_N"/>
    <property type="match status" value="1"/>
</dbReference>
<evidence type="ECO:0000256" key="2">
    <source>
        <dbReference type="ARBA" id="ARBA00004202"/>
    </source>
</evidence>
<proteinExistence type="inferred from homology"/>
<dbReference type="GO" id="GO:0005524">
    <property type="term" value="F:ATP binding"/>
    <property type="evidence" value="ECO:0007669"/>
    <property type="project" value="UniProtKB-KW"/>
</dbReference>
<reference evidence="14 15" key="1">
    <citation type="submission" date="2018-01" db="EMBL/GenBank/DDBJ databases">
        <title>Draft genome sequence of Jiangella sp. GTF31.</title>
        <authorList>
            <person name="Sahin N."/>
            <person name="Ay H."/>
            <person name="Saygin H."/>
        </authorList>
    </citation>
    <scope>NUCLEOTIDE SEQUENCE [LARGE SCALE GENOMIC DNA]</scope>
    <source>
        <strain evidence="14 15">GTF31</strain>
    </source>
</reference>
<evidence type="ECO:0000313" key="15">
    <source>
        <dbReference type="Proteomes" id="UP000248764"/>
    </source>
</evidence>
<dbReference type="SUPFAM" id="SSF161098">
    <property type="entry name" value="MetI-like"/>
    <property type="match status" value="1"/>
</dbReference>
<keyword evidence="5" id="KW-1003">Cell membrane</keyword>
<evidence type="ECO:0000256" key="6">
    <source>
        <dbReference type="ARBA" id="ARBA00022692"/>
    </source>
</evidence>
<dbReference type="GO" id="GO:0005886">
    <property type="term" value="C:plasma membrane"/>
    <property type="evidence" value="ECO:0007669"/>
    <property type="project" value="UniProtKB-SubCell"/>
</dbReference>
<keyword evidence="15" id="KW-1185">Reference proteome</keyword>
<dbReference type="CDD" id="cd06261">
    <property type="entry name" value="TM_PBP2"/>
    <property type="match status" value="1"/>
</dbReference>
<dbReference type="Pfam" id="PF00005">
    <property type="entry name" value="ABC_tran"/>
    <property type="match status" value="1"/>
</dbReference>
<dbReference type="InterPro" id="IPR035906">
    <property type="entry name" value="MetI-like_sf"/>
</dbReference>
<dbReference type="InterPro" id="IPR017871">
    <property type="entry name" value="ABC_transporter-like_CS"/>
</dbReference>
<keyword evidence="6 11" id="KW-0812">Transmembrane</keyword>
<dbReference type="PROSITE" id="PS50928">
    <property type="entry name" value="ABC_TM1"/>
    <property type="match status" value="1"/>
</dbReference>
<feature type="transmembrane region" description="Helical" evidence="11">
    <location>
        <begin position="200"/>
        <end position="222"/>
    </location>
</feature>
<evidence type="ECO:0000256" key="3">
    <source>
        <dbReference type="ARBA" id="ARBA00005417"/>
    </source>
</evidence>
<evidence type="ECO:0000256" key="7">
    <source>
        <dbReference type="ARBA" id="ARBA00022741"/>
    </source>
</evidence>
<comment type="subcellular location">
    <subcellularLocation>
        <location evidence="11">Cell membrane</location>
        <topology evidence="11">Multi-pass membrane protein</topology>
    </subcellularLocation>
    <subcellularLocation>
        <location evidence="2">Cell membrane</location>
        <topology evidence="2">Peripheral membrane protein</topology>
    </subcellularLocation>
    <subcellularLocation>
        <location evidence="1">Membrane</location>
        <topology evidence="1">Multi-pass membrane protein</topology>
    </subcellularLocation>
</comment>
<dbReference type="Pfam" id="PF00528">
    <property type="entry name" value="BPD_transp_1"/>
    <property type="match status" value="1"/>
</dbReference>
<evidence type="ECO:0000256" key="5">
    <source>
        <dbReference type="ARBA" id="ARBA00022475"/>
    </source>
</evidence>
<gene>
    <name evidence="14" type="ORF">C1I92_04265</name>
</gene>
<evidence type="ECO:0000256" key="4">
    <source>
        <dbReference type="ARBA" id="ARBA00022448"/>
    </source>
</evidence>
<dbReference type="CDD" id="cd03257">
    <property type="entry name" value="ABC_NikE_OppD_transporters"/>
    <property type="match status" value="1"/>
</dbReference>
<keyword evidence="9 11" id="KW-1133">Transmembrane helix</keyword>
<keyword evidence="10 11" id="KW-0472">Membrane</keyword>
<evidence type="ECO:0000259" key="13">
    <source>
        <dbReference type="PROSITE" id="PS50928"/>
    </source>
</evidence>
<dbReference type="PANTHER" id="PTHR43297:SF2">
    <property type="entry name" value="DIPEPTIDE TRANSPORT ATP-BINDING PROTEIN DPPD"/>
    <property type="match status" value="1"/>
</dbReference>
<evidence type="ECO:0000256" key="1">
    <source>
        <dbReference type="ARBA" id="ARBA00004141"/>
    </source>
</evidence>
<dbReference type="PROSITE" id="PS50893">
    <property type="entry name" value="ABC_TRANSPORTER_2"/>
    <property type="match status" value="1"/>
</dbReference>
<protein>
    <submittedName>
        <fullName evidence="14">ABC transporter</fullName>
    </submittedName>
</protein>
<comment type="caution">
    <text evidence="14">The sequence shown here is derived from an EMBL/GenBank/DDBJ whole genome shotgun (WGS) entry which is preliminary data.</text>
</comment>
<dbReference type="PANTHER" id="PTHR43297">
    <property type="entry name" value="OLIGOPEPTIDE TRANSPORT ATP-BINDING PROTEIN APPD"/>
    <property type="match status" value="1"/>
</dbReference>
<evidence type="ECO:0000259" key="12">
    <source>
        <dbReference type="PROSITE" id="PS50893"/>
    </source>
</evidence>
<feature type="transmembrane region" description="Helical" evidence="11">
    <location>
        <begin position="152"/>
        <end position="169"/>
    </location>
</feature>
<dbReference type="PROSITE" id="PS00211">
    <property type="entry name" value="ABC_TRANSPORTER_1"/>
    <property type="match status" value="1"/>
</dbReference>
<evidence type="ECO:0000256" key="11">
    <source>
        <dbReference type="RuleBase" id="RU363032"/>
    </source>
</evidence>
<keyword evidence="7" id="KW-0547">Nucleotide-binding</keyword>
<dbReference type="InterPro" id="IPR000515">
    <property type="entry name" value="MetI-like"/>
</dbReference>
<dbReference type="InterPro" id="IPR003439">
    <property type="entry name" value="ABC_transporter-like_ATP-bd"/>
</dbReference>
<organism evidence="14 15">
    <name type="scientific">Jiangella anatolica</name>
    <dbReference type="NCBI Taxonomy" id="2670374"/>
    <lineage>
        <taxon>Bacteria</taxon>
        <taxon>Bacillati</taxon>
        <taxon>Actinomycetota</taxon>
        <taxon>Actinomycetes</taxon>
        <taxon>Jiangellales</taxon>
        <taxon>Jiangellaceae</taxon>
        <taxon>Jiangella</taxon>
    </lineage>
</organism>
<dbReference type="InterPro" id="IPR003593">
    <property type="entry name" value="AAA+_ATPase"/>
</dbReference>